<proteinExistence type="predicted"/>
<evidence type="ECO:0000313" key="1">
    <source>
        <dbReference type="EMBL" id="GAI94600.1"/>
    </source>
</evidence>
<dbReference type="AlphaFoldDB" id="X1U458"/>
<comment type="caution">
    <text evidence="1">The sequence shown here is derived from an EMBL/GenBank/DDBJ whole genome shotgun (WGS) entry which is preliminary data.</text>
</comment>
<dbReference type="EMBL" id="BARW01020692">
    <property type="protein sequence ID" value="GAI94600.1"/>
    <property type="molecule type" value="Genomic_DNA"/>
</dbReference>
<accession>X1U458</accession>
<sequence>MGVSGYETERSLKFPDGHSIKIRGNVERSLNGFGFNGEMHGSVSVPDDIIGHSFYTTFLQPEGAGRIVGKGEGSCFYESGKDFPVQIETTHAFNRGKSLPKPQFRIVTDHGALDGLSYNFTLRSVLDRANTMLKVSS</sequence>
<name>X1U458_9ZZZZ</name>
<organism evidence="1">
    <name type="scientific">marine sediment metagenome</name>
    <dbReference type="NCBI Taxonomy" id="412755"/>
    <lineage>
        <taxon>unclassified sequences</taxon>
        <taxon>metagenomes</taxon>
        <taxon>ecological metagenomes</taxon>
    </lineage>
</organism>
<reference evidence="1" key="1">
    <citation type="journal article" date="2014" name="Front. Microbiol.">
        <title>High frequency of phylogenetically diverse reductive dehalogenase-homologous genes in deep subseafloor sedimentary metagenomes.</title>
        <authorList>
            <person name="Kawai M."/>
            <person name="Futagami T."/>
            <person name="Toyoda A."/>
            <person name="Takaki Y."/>
            <person name="Nishi S."/>
            <person name="Hori S."/>
            <person name="Arai W."/>
            <person name="Tsubouchi T."/>
            <person name="Morono Y."/>
            <person name="Uchiyama I."/>
            <person name="Ito T."/>
            <person name="Fujiyama A."/>
            <person name="Inagaki F."/>
            <person name="Takami H."/>
        </authorList>
    </citation>
    <scope>NUCLEOTIDE SEQUENCE</scope>
    <source>
        <strain evidence="1">Expedition CK06-06</strain>
    </source>
</reference>
<gene>
    <name evidence="1" type="ORF">S12H4_34909</name>
</gene>
<protein>
    <submittedName>
        <fullName evidence="1">Uncharacterized protein</fullName>
    </submittedName>
</protein>